<protein>
    <submittedName>
        <fullName evidence="10">Solute carrier family 25 member 27</fullName>
    </submittedName>
</protein>
<keyword evidence="6" id="KW-1133">Transmembrane helix</keyword>
<feature type="repeat" description="Solcar" evidence="8">
    <location>
        <begin position="101"/>
        <end position="180"/>
    </location>
</feature>
<keyword evidence="5" id="KW-0677">Repeat</keyword>
<keyword evidence="4 8" id="KW-0812">Transmembrane</keyword>
<evidence type="ECO:0000256" key="4">
    <source>
        <dbReference type="ARBA" id="ARBA00022692"/>
    </source>
</evidence>
<dbReference type="PROSITE" id="PS50920">
    <property type="entry name" value="SOLCAR"/>
    <property type="match status" value="2"/>
</dbReference>
<dbReference type="AlphaFoldDB" id="A0A8C2PPB8"/>
<name>A0A8C2PPB8_CYPCA</name>
<dbReference type="GO" id="GO:0016020">
    <property type="term" value="C:membrane"/>
    <property type="evidence" value="ECO:0007669"/>
    <property type="project" value="UniProtKB-SubCell"/>
</dbReference>
<dbReference type="Gene3D" id="1.50.40.10">
    <property type="entry name" value="Mitochondrial carrier domain"/>
    <property type="match status" value="1"/>
</dbReference>
<accession>A0A8C2PPB8</accession>
<dbReference type="Ensembl" id="ENSCCRT00020080963.1">
    <property type="protein sequence ID" value="ENSCCRP00020073757.1"/>
    <property type="gene ID" value="ENSCCRG00020034431.1"/>
</dbReference>
<evidence type="ECO:0000256" key="2">
    <source>
        <dbReference type="ARBA" id="ARBA00006375"/>
    </source>
</evidence>
<reference evidence="10" key="1">
    <citation type="submission" date="2025-08" db="UniProtKB">
        <authorList>
            <consortium name="Ensembl"/>
        </authorList>
    </citation>
    <scope>IDENTIFICATION</scope>
</reference>
<proteinExistence type="inferred from homology"/>
<evidence type="ECO:0000256" key="3">
    <source>
        <dbReference type="ARBA" id="ARBA00022448"/>
    </source>
</evidence>
<feature type="repeat" description="Solcar" evidence="8">
    <location>
        <begin position="189"/>
        <end position="280"/>
    </location>
</feature>
<dbReference type="SUPFAM" id="SSF103506">
    <property type="entry name" value="Mitochondrial carrier"/>
    <property type="match status" value="1"/>
</dbReference>
<dbReference type="Proteomes" id="UP000694701">
    <property type="component" value="Unplaced"/>
</dbReference>
<evidence type="ECO:0000313" key="10">
    <source>
        <dbReference type="Ensembl" id="ENSCCRP00020073757.1"/>
    </source>
</evidence>
<comment type="similarity">
    <text evidence="2 9">Belongs to the mitochondrial carrier (TC 2.A.29) family.</text>
</comment>
<comment type="subcellular location">
    <subcellularLocation>
        <location evidence="1">Membrane</location>
        <topology evidence="1">Multi-pass membrane protein</topology>
    </subcellularLocation>
</comment>
<dbReference type="InterPro" id="IPR018108">
    <property type="entry name" value="MCP_transmembrane"/>
</dbReference>
<evidence type="ECO:0000256" key="1">
    <source>
        <dbReference type="ARBA" id="ARBA00004141"/>
    </source>
</evidence>
<keyword evidence="3 9" id="KW-0813">Transport</keyword>
<evidence type="ECO:0000256" key="5">
    <source>
        <dbReference type="ARBA" id="ARBA00022737"/>
    </source>
</evidence>
<dbReference type="Pfam" id="PF00153">
    <property type="entry name" value="Mito_carr"/>
    <property type="match status" value="3"/>
</dbReference>
<dbReference type="InterPro" id="IPR050391">
    <property type="entry name" value="Mito_Metabolite_Transporter"/>
</dbReference>
<sequence>NRHLQQHSMKMLSIHKCLRYDISFIRHQVAVNSNLLLTKTRLQIQGEGSSRQHGGSVPPPKYRGLLSKAMGIVIEKGPLKLWQGVTPAIYRHIVYSCDGICPVWKAVIGSVISGALGQFIASPTDLVKVQMHSLKGIVHPKIKNSEGGIRGLWAGRVPSVQRAALVSLGDFITCDTVKHFVLRNTSIPDNSICPGLPSICSGLVAAIMGTPADVVKTRVMNQPRDSNGRGLLYKSSTDCLVQSVRKEGFFSLYKGFLPTWLPSLLTFWLRFEKMRRAMGISSF</sequence>
<dbReference type="PANTHER" id="PTHR45618">
    <property type="entry name" value="MITOCHONDRIAL DICARBOXYLATE CARRIER-RELATED"/>
    <property type="match status" value="1"/>
</dbReference>
<evidence type="ECO:0000256" key="9">
    <source>
        <dbReference type="RuleBase" id="RU000488"/>
    </source>
</evidence>
<evidence type="ECO:0000256" key="7">
    <source>
        <dbReference type="ARBA" id="ARBA00023136"/>
    </source>
</evidence>
<dbReference type="InterPro" id="IPR023395">
    <property type="entry name" value="MCP_dom_sf"/>
</dbReference>
<evidence type="ECO:0000256" key="8">
    <source>
        <dbReference type="PROSITE-ProRule" id="PRU00282"/>
    </source>
</evidence>
<evidence type="ECO:0000313" key="11">
    <source>
        <dbReference type="Proteomes" id="UP000694701"/>
    </source>
</evidence>
<organism evidence="10 11">
    <name type="scientific">Cyprinus carpio</name>
    <name type="common">Common carp</name>
    <dbReference type="NCBI Taxonomy" id="7962"/>
    <lineage>
        <taxon>Eukaryota</taxon>
        <taxon>Metazoa</taxon>
        <taxon>Chordata</taxon>
        <taxon>Craniata</taxon>
        <taxon>Vertebrata</taxon>
        <taxon>Euteleostomi</taxon>
        <taxon>Actinopterygii</taxon>
        <taxon>Neopterygii</taxon>
        <taxon>Teleostei</taxon>
        <taxon>Ostariophysi</taxon>
        <taxon>Cypriniformes</taxon>
        <taxon>Cyprinidae</taxon>
        <taxon>Cyprininae</taxon>
        <taxon>Cyprinus</taxon>
    </lineage>
</organism>
<keyword evidence="7 8" id="KW-0472">Membrane</keyword>
<evidence type="ECO:0000256" key="6">
    <source>
        <dbReference type="ARBA" id="ARBA00022989"/>
    </source>
</evidence>